<gene>
    <name evidence="1" type="ORF">KO493_05915</name>
</gene>
<evidence type="ECO:0000313" key="2">
    <source>
        <dbReference type="Proteomes" id="UP001647509"/>
    </source>
</evidence>
<proteinExistence type="predicted"/>
<dbReference type="EMBL" id="JAHKPD010000011">
    <property type="protein sequence ID" value="MBU2950224.1"/>
    <property type="molecule type" value="Genomic_DNA"/>
</dbReference>
<keyword evidence="2" id="KW-1185">Reference proteome</keyword>
<sequence>MKRCLYILCFLAYGFTFAQYALPSNQLSNKFSFASTEANNYLISSSSSHFITNNDFVNQFQDGVIASNTYDFLLNKPNYSLIYQDVTHIKDKWYKTDTGASLIAAGGLIAAGTIMHFNYDFKVSVKEDINRYLPDFHSPIDDLTQYLPYIGVFALDAAGIRSKHSTLRKASTIGTAIAINLVVVQGMKYGIAELRPDGSSNNSFPSGHTATAFMGAHIFHKEYKHRSPFYSIAAYTLATFTGVMRQLNDRHWISDVFAGAGIGIGTTELAYFLNDGWWKENGINEIEETNRIINESKPSFLGVKVGYASLIEETDVLGLSSQDGYRISTEGAYFITKNIGIGGEIGFQSFPISIDESLQQSFNAEGFELLPEASGNMMYYGGAYYQIPFGKNSIGVKLLTGVISGPSTKLYVQELTSTNEASEEEPLEQFVYADFDPKTSFSWASGIYYKRVLNKNLSVGLYADYNIGDLKYNVVEMDDFNNGAPTYLPQEAHKVNYDSYAFGVNVDVMLW</sequence>
<name>A0ACC5U7K2_9FLAO</name>
<evidence type="ECO:0000313" key="1">
    <source>
        <dbReference type="EMBL" id="MBU2950224.1"/>
    </source>
</evidence>
<comment type="caution">
    <text evidence="1">The sequence shown here is derived from an EMBL/GenBank/DDBJ whole genome shotgun (WGS) entry which is preliminary data.</text>
</comment>
<reference evidence="1" key="1">
    <citation type="submission" date="2021-05" db="EMBL/GenBank/DDBJ databases">
        <title>Draft genomes of bacteria isolated from model marine particles.</title>
        <authorList>
            <person name="Datta M.S."/>
            <person name="Schwartzman J.A."/>
            <person name="Enke T.N."/>
            <person name="Saavedra J."/>
            <person name="Cermak N."/>
            <person name="Cordero O.X."/>
        </authorList>
    </citation>
    <scope>NUCLEOTIDE SEQUENCE</scope>
    <source>
        <strain evidence="1">I2M19</strain>
    </source>
</reference>
<organism evidence="1 2">
    <name type="scientific">Pseudotamlana agarivorans</name>
    <dbReference type="NCBI Taxonomy" id="481183"/>
    <lineage>
        <taxon>Bacteria</taxon>
        <taxon>Pseudomonadati</taxon>
        <taxon>Bacteroidota</taxon>
        <taxon>Flavobacteriia</taxon>
        <taxon>Flavobacteriales</taxon>
        <taxon>Flavobacteriaceae</taxon>
        <taxon>Pseudotamlana</taxon>
    </lineage>
</organism>
<protein>
    <submittedName>
        <fullName evidence="1">Phosphatase PAP2 family protein</fullName>
    </submittedName>
</protein>
<dbReference type="Proteomes" id="UP001647509">
    <property type="component" value="Unassembled WGS sequence"/>
</dbReference>
<accession>A0ACC5U7K2</accession>